<organism evidence="1 2">
    <name type="scientific">Glonium stellatum</name>
    <dbReference type="NCBI Taxonomy" id="574774"/>
    <lineage>
        <taxon>Eukaryota</taxon>
        <taxon>Fungi</taxon>
        <taxon>Dikarya</taxon>
        <taxon>Ascomycota</taxon>
        <taxon>Pezizomycotina</taxon>
        <taxon>Dothideomycetes</taxon>
        <taxon>Pleosporomycetidae</taxon>
        <taxon>Gloniales</taxon>
        <taxon>Gloniaceae</taxon>
        <taxon>Glonium</taxon>
    </lineage>
</organism>
<dbReference type="Pfam" id="PF03659">
    <property type="entry name" value="Glyco_hydro_71"/>
    <property type="match status" value="1"/>
</dbReference>
<dbReference type="InterPro" id="IPR005197">
    <property type="entry name" value="Glyco_hydro_71"/>
</dbReference>
<evidence type="ECO:0000313" key="1">
    <source>
        <dbReference type="EMBL" id="OCL08544.1"/>
    </source>
</evidence>
<dbReference type="Proteomes" id="UP000250140">
    <property type="component" value="Unassembled WGS sequence"/>
</dbReference>
<dbReference type="EMBL" id="KV749638">
    <property type="protein sequence ID" value="OCL08544.1"/>
    <property type="molecule type" value="Genomic_DNA"/>
</dbReference>
<evidence type="ECO:0000313" key="2">
    <source>
        <dbReference type="Proteomes" id="UP000250140"/>
    </source>
</evidence>
<accession>A0A8E2F149</accession>
<dbReference type="GO" id="GO:0051118">
    <property type="term" value="F:glucan endo-1,3-alpha-glucosidase activity"/>
    <property type="evidence" value="ECO:0007669"/>
    <property type="project" value="InterPro"/>
</dbReference>
<protein>
    <submittedName>
        <fullName evidence="1">Glycoside hydrolase family 71 protein</fullName>
    </submittedName>
</protein>
<sequence length="466" mass="51592">MAHGRAVFAQYMVGTVTEAHAHQDIDDAVAMGLDGFALNIGDPTQPYVRNTLNYMFDYTRNNYAGRLWLYFSLDIWASGNAGRGIYPTNDYHALLQEFKDHAAYYKGPNGHSFISTFGDGRLTNDHWRAFRREYGNALYFVPDFDRTQGYYDAHPGWWAYWEDVIDGAFSWEAAWPIPGRYGGAFPGDIAPDKTVIAGTAAHGKSYMMAISALLYRNVYNSNVYRGGELNLPTRMAGILSMSPAPDYIQVISWNDGPGSHYIGNLWPEQNTDAQPSIYATQKTAAHDAWRPLIASFIQAFKAGLPATSMTPPSNLPVGTLWYKSILQRIICPDERLGGYYSKPDGFETAKDQLNWAIVVPAGATGYSVRAISNFKVIQTQKLVPGLNFGAADRNVEAGVQKLELLLNGKVVQVAKDGRCITDTCPDGIYNMNPQVVGLTTGSVDGFCLISMDFQDVESSDDEYVFV</sequence>
<keyword evidence="1" id="KW-0378">Hydrolase</keyword>
<proteinExistence type="predicted"/>
<gene>
    <name evidence="1" type="ORF">AOQ84DRAFT_318256</name>
</gene>
<dbReference type="AlphaFoldDB" id="A0A8E2F149"/>
<dbReference type="OrthoDB" id="3257981at2759"/>
<reference evidence="1 2" key="1">
    <citation type="journal article" date="2016" name="Nat. Commun.">
        <title>Ectomycorrhizal ecology is imprinted in the genome of the dominant symbiotic fungus Cenococcum geophilum.</title>
        <authorList>
            <consortium name="DOE Joint Genome Institute"/>
            <person name="Peter M."/>
            <person name="Kohler A."/>
            <person name="Ohm R.A."/>
            <person name="Kuo A."/>
            <person name="Krutzmann J."/>
            <person name="Morin E."/>
            <person name="Arend M."/>
            <person name="Barry K.W."/>
            <person name="Binder M."/>
            <person name="Choi C."/>
            <person name="Clum A."/>
            <person name="Copeland A."/>
            <person name="Grisel N."/>
            <person name="Haridas S."/>
            <person name="Kipfer T."/>
            <person name="LaButti K."/>
            <person name="Lindquist E."/>
            <person name="Lipzen A."/>
            <person name="Maire R."/>
            <person name="Meier B."/>
            <person name="Mihaltcheva S."/>
            <person name="Molinier V."/>
            <person name="Murat C."/>
            <person name="Poggeler S."/>
            <person name="Quandt C.A."/>
            <person name="Sperisen C."/>
            <person name="Tritt A."/>
            <person name="Tisserant E."/>
            <person name="Crous P.W."/>
            <person name="Henrissat B."/>
            <person name="Nehls U."/>
            <person name="Egli S."/>
            <person name="Spatafora J.W."/>
            <person name="Grigoriev I.V."/>
            <person name="Martin F.M."/>
        </authorList>
    </citation>
    <scope>NUCLEOTIDE SEQUENCE [LARGE SCALE GENOMIC DNA]</scope>
    <source>
        <strain evidence="1 2">CBS 207.34</strain>
    </source>
</reference>
<keyword evidence="2" id="KW-1185">Reference proteome</keyword>
<name>A0A8E2F149_9PEZI</name>
<dbReference type="CDD" id="cd11577">
    <property type="entry name" value="GH71"/>
    <property type="match status" value="1"/>
</dbReference>